<dbReference type="OrthoDB" id="18884at2759"/>
<evidence type="ECO:0000256" key="5">
    <source>
        <dbReference type="SAM" id="MobiDB-lite"/>
    </source>
</evidence>
<proteinExistence type="predicted"/>
<evidence type="ECO:0000256" key="3">
    <source>
        <dbReference type="ARBA" id="ARBA00022884"/>
    </source>
</evidence>
<keyword evidence="4" id="KW-0648">Protein biosynthesis</keyword>
<evidence type="ECO:0000256" key="4">
    <source>
        <dbReference type="ARBA" id="ARBA00022917"/>
    </source>
</evidence>
<dbReference type="Gene3D" id="4.10.860.10">
    <property type="entry name" value="UVR domain"/>
    <property type="match status" value="1"/>
</dbReference>
<dbReference type="GO" id="GO:0001732">
    <property type="term" value="P:formation of cytoplasmic translation initiation complex"/>
    <property type="evidence" value="ECO:0007669"/>
    <property type="project" value="TreeGrafter"/>
</dbReference>
<dbReference type="Proteomes" id="UP000625711">
    <property type="component" value="Unassembled WGS sequence"/>
</dbReference>
<evidence type="ECO:0000313" key="7">
    <source>
        <dbReference type="EMBL" id="KAF7282231.1"/>
    </source>
</evidence>
<protein>
    <recommendedName>
        <fullName evidence="6">PCI domain-containing protein</fullName>
    </recommendedName>
</protein>
<evidence type="ECO:0000259" key="6">
    <source>
        <dbReference type="PROSITE" id="PS50250"/>
    </source>
</evidence>
<gene>
    <name evidence="7" type="ORF">GWI33_003031</name>
</gene>
<feature type="compositionally biased region" description="Basic and acidic residues" evidence="5">
    <location>
        <begin position="638"/>
        <end position="649"/>
    </location>
</feature>
<dbReference type="PANTHER" id="PTHR14005:SF0">
    <property type="entry name" value="EUKARYOTIC TRANSLATION INITIATION FACTOR 3 SUBUNIT A"/>
    <property type="match status" value="1"/>
</dbReference>
<reference evidence="7" key="1">
    <citation type="submission" date="2020-08" db="EMBL/GenBank/DDBJ databases">
        <title>Genome sequencing and assembly of the red palm weevil Rhynchophorus ferrugineus.</title>
        <authorList>
            <person name="Dias G.B."/>
            <person name="Bergman C.M."/>
            <person name="Manee M."/>
        </authorList>
    </citation>
    <scope>NUCLEOTIDE SEQUENCE</scope>
    <source>
        <strain evidence="7">AA-2017</strain>
        <tissue evidence="7">Whole larva</tissue>
    </source>
</reference>
<dbReference type="AlphaFoldDB" id="A0A834IMF4"/>
<feature type="region of interest" description="Disordered" evidence="5">
    <location>
        <begin position="638"/>
        <end position="657"/>
    </location>
</feature>
<dbReference type="InterPro" id="IPR027512">
    <property type="entry name" value="EIF3A"/>
</dbReference>
<dbReference type="PANTHER" id="PTHR14005">
    <property type="entry name" value="EUKARYOTIC TRANSLATION INITIATION FACTOR 3, THETA SUBUNIT"/>
    <property type="match status" value="1"/>
</dbReference>
<keyword evidence="1" id="KW-0963">Cytoplasm</keyword>
<organism evidence="7 8">
    <name type="scientific">Rhynchophorus ferrugineus</name>
    <name type="common">Red palm weevil</name>
    <name type="synonym">Curculio ferrugineus</name>
    <dbReference type="NCBI Taxonomy" id="354439"/>
    <lineage>
        <taxon>Eukaryota</taxon>
        <taxon>Metazoa</taxon>
        <taxon>Ecdysozoa</taxon>
        <taxon>Arthropoda</taxon>
        <taxon>Hexapoda</taxon>
        <taxon>Insecta</taxon>
        <taxon>Pterygota</taxon>
        <taxon>Neoptera</taxon>
        <taxon>Endopterygota</taxon>
        <taxon>Coleoptera</taxon>
        <taxon>Polyphaga</taxon>
        <taxon>Cucujiformia</taxon>
        <taxon>Curculionidae</taxon>
        <taxon>Dryophthorinae</taxon>
        <taxon>Rhynchophorus</taxon>
    </lineage>
</organism>
<dbReference type="GO" id="GO:0043614">
    <property type="term" value="C:multi-eIF complex"/>
    <property type="evidence" value="ECO:0007669"/>
    <property type="project" value="TreeGrafter"/>
</dbReference>
<dbReference type="Pfam" id="PF22591">
    <property type="entry name" value="eIF3a_PCI_TPR-like"/>
    <property type="match status" value="2"/>
</dbReference>
<keyword evidence="8" id="KW-1185">Reference proteome</keyword>
<dbReference type="InterPro" id="IPR054711">
    <property type="entry name" value="eIF3a_PCI_TPR-like"/>
</dbReference>
<evidence type="ECO:0000256" key="2">
    <source>
        <dbReference type="ARBA" id="ARBA00022540"/>
    </source>
</evidence>
<dbReference type="GO" id="GO:0002188">
    <property type="term" value="P:translation reinitiation"/>
    <property type="evidence" value="ECO:0007669"/>
    <property type="project" value="TreeGrafter"/>
</dbReference>
<feature type="domain" description="PCI" evidence="6">
    <location>
        <begin position="277"/>
        <end position="460"/>
    </location>
</feature>
<dbReference type="GO" id="GO:0003743">
    <property type="term" value="F:translation initiation factor activity"/>
    <property type="evidence" value="ECO:0007669"/>
    <property type="project" value="UniProtKB-KW"/>
</dbReference>
<dbReference type="EMBL" id="JAACXV010000183">
    <property type="protein sequence ID" value="KAF7282231.1"/>
    <property type="molecule type" value="Genomic_DNA"/>
</dbReference>
<evidence type="ECO:0000313" key="8">
    <source>
        <dbReference type="Proteomes" id="UP000625711"/>
    </source>
</evidence>
<accession>A0A834IMF4</accession>
<name>A0A834IMF4_RHYFE</name>
<dbReference type="Gene3D" id="1.25.40.860">
    <property type="match status" value="2"/>
</dbReference>
<keyword evidence="3" id="KW-0694">RNA-binding</keyword>
<dbReference type="GO" id="GO:0071540">
    <property type="term" value="C:eukaryotic translation initiation factor 3 complex, eIF3e"/>
    <property type="evidence" value="ECO:0007669"/>
    <property type="project" value="TreeGrafter"/>
</dbReference>
<dbReference type="PROSITE" id="PS50250">
    <property type="entry name" value="PCI"/>
    <property type="match status" value="1"/>
</dbReference>
<evidence type="ECO:0000256" key="1">
    <source>
        <dbReference type="ARBA" id="ARBA00022490"/>
    </source>
</evidence>
<dbReference type="InterPro" id="IPR000717">
    <property type="entry name" value="PCI_dom"/>
</dbReference>
<dbReference type="GO" id="GO:0003729">
    <property type="term" value="F:mRNA binding"/>
    <property type="evidence" value="ECO:0007669"/>
    <property type="project" value="TreeGrafter"/>
</dbReference>
<keyword evidence="2" id="KW-0396">Initiation factor</keyword>
<sequence length="677" mass="79363">MPRYHPETVLKHANDLIERGQHKKALDTLQQVFLNKKYNYNWSEIMEPLMMLYLNLCVELNQLDCAKEGLVKYHKLVQFVNVTSLEKVMMAYLRAADSKVKGPLKQAARTIMPEMEVRSSAELLKCNQHVEDLYHQVARMALQFCLEYDGRRELKNICDILTQDFKDVCDAPIKLDNVSMFRLVTQRLHFQTCLRRMQVATQMQLWSEAYKTIKDMNYIISVFEEKLSFEAIDEYYEQVVTIFWYTRNYVFHASTLLKWLQVNKEQEFIAQDKLRALASRVLLATLAIPLLPDRPAFGRFIKDVKSPLKKAREMTVHLGLKKVPTRNNLLQDLMDANVISLATSKIQNLYKLLEVDFEPLKLCSSVNVIISYIKEVSEFVRTYASLQQYIPSLKEVTLVRLVKQVAQVYQTIQFSRLVDLAVFATPFYLERVLVEIAKHSDKKIRIDHGKQCIHFDVEFGEDRQEGELSDSYFHLIPNSGQIRYRLSEIATVLGQAVAVICHNKNKEENERTRNSMVMNYHKNALEERNRFDQRPKIVENFQRIRMENRMRIDEIQRALLLFGQNRPDRLKGVEQIIDRNFAGDVEEDEYSVKLKQILRIISEERIKLLNISLAKEKGNVVRYHNAELKKEQKRILLKGRRQEKERNANEKGSVSLSMTKTKTLNRNLNFGPRLTLM</sequence>
<dbReference type="GO" id="GO:0071541">
    <property type="term" value="C:eukaryotic translation initiation factor 3 complex, eIF3m"/>
    <property type="evidence" value="ECO:0007669"/>
    <property type="project" value="TreeGrafter"/>
</dbReference>
<comment type="caution">
    <text evidence="7">The sequence shown here is derived from an EMBL/GenBank/DDBJ whole genome shotgun (WGS) entry which is preliminary data.</text>
</comment>